<dbReference type="EMBL" id="WJKJ01000008">
    <property type="protein sequence ID" value="MBD3363625.1"/>
    <property type="molecule type" value="Genomic_DNA"/>
</dbReference>
<comment type="caution">
    <text evidence="1">The sequence shown here is derived from an EMBL/GenBank/DDBJ whole genome shotgun (WGS) entry which is preliminary data.</text>
</comment>
<accession>A0A9D5K8K9</accession>
<reference evidence="1" key="1">
    <citation type="submission" date="2019-11" db="EMBL/GenBank/DDBJ databases">
        <title>Microbial mats filling the niche in hypersaline microbial mats.</title>
        <authorList>
            <person name="Wong H.L."/>
            <person name="Macleod F.I."/>
            <person name="White R.A. III"/>
            <person name="Burns B.P."/>
        </authorList>
    </citation>
    <scope>NUCLEOTIDE SEQUENCE</scope>
    <source>
        <strain evidence="1">Bin_327</strain>
    </source>
</reference>
<name>A0A9D5K8K9_UNCW3</name>
<organism evidence="1 2">
    <name type="scientific">candidate division WOR-3 bacterium</name>
    <dbReference type="NCBI Taxonomy" id="2052148"/>
    <lineage>
        <taxon>Bacteria</taxon>
        <taxon>Bacteria division WOR-3</taxon>
    </lineage>
</organism>
<evidence type="ECO:0000313" key="1">
    <source>
        <dbReference type="EMBL" id="MBD3363625.1"/>
    </source>
</evidence>
<sequence>MERVNLIKNHGFESEDESWAAYTGKRSFPVGLDSAQASTYDSERAFTGSFSGSTNTSIRPGDEEIPAYFTDSDAIVQGGVNTKSLSDFDSLI</sequence>
<protein>
    <submittedName>
        <fullName evidence="1">Uncharacterized protein</fullName>
    </submittedName>
</protein>
<dbReference type="Proteomes" id="UP000630660">
    <property type="component" value="Unassembled WGS sequence"/>
</dbReference>
<evidence type="ECO:0000313" key="2">
    <source>
        <dbReference type="Proteomes" id="UP000630660"/>
    </source>
</evidence>
<gene>
    <name evidence="1" type="ORF">GF359_00260</name>
</gene>
<dbReference type="AlphaFoldDB" id="A0A9D5K8K9"/>
<proteinExistence type="predicted"/>